<sequence length="70" mass="7424">MSLMGCTWSSFRKVVTSRIVGGRLRSRMFGPRAHIRPARLHPACGDGGPVNVVTLNLALDKAHPAPSGTG</sequence>
<comment type="caution">
    <text evidence="1">The sequence shown here is derived from an EMBL/GenBank/DDBJ whole genome shotgun (WGS) entry which is preliminary data.</text>
</comment>
<reference evidence="1 2" key="1">
    <citation type="journal article" date="2019" name="Int. J. Syst. Evol. Microbiol.">
        <title>The Global Catalogue of Microorganisms (GCM) 10K type strain sequencing project: providing services to taxonomists for standard genome sequencing and annotation.</title>
        <authorList>
            <consortium name="The Broad Institute Genomics Platform"/>
            <consortium name="The Broad Institute Genome Sequencing Center for Infectious Disease"/>
            <person name="Wu L."/>
            <person name="Ma J."/>
        </authorList>
    </citation>
    <scope>NUCLEOTIDE SEQUENCE [LARGE SCALE GENOMIC DNA]</scope>
    <source>
        <strain evidence="1 2">JCM 16013</strain>
    </source>
</reference>
<dbReference type="Proteomes" id="UP001499854">
    <property type="component" value="Unassembled WGS sequence"/>
</dbReference>
<name>A0ABN2SIX6_9ACTN</name>
<keyword evidence="2" id="KW-1185">Reference proteome</keyword>
<dbReference type="EMBL" id="BAAAQM010000039">
    <property type="protein sequence ID" value="GAA1987541.1"/>
    <property type="molecule type" value="Genomic_DNA"/>
</dbReference>
<evidence type="ECO:0000313" key="2">
    <source>
        <dbReference type="Proteomes" id="UP001499854"/>
    </source>
</evidence>
<organism evidence="1 2">
    <name type="scientific">Catenulispora subtropica</name>
    <dbReference type="NCBI Taxonomy" id="450798"/>
    <lineage>
        <taxon>Bacteria</taxon>
        <taxon>Bacillati</taxon>
        <taxon>Actinomycetota</taxon>
        <taxon>Actinomycetes</taxon>
        <taxon>Catenulisporales</taxon>
        <taxon>Catenulisporaceae</taxon>
        <taxon>Catenulispora</taxon>
    </lineage>
</organism>
<proteinExistence type="predicted"/>
<accession>A0ABN2SIX6</accession>
<evidence type="ECO:0000313" key="1">
    <source>
        <dbReference type="EMBL" id="GAA1987541.1"/>
    </source>
</evidence>
<protein>
    <submittedName>
        <fullName evidence="1">Uncharacterized protein</fullName>
    </submittedName>
</protein>
<gene>
    <name evidence="1" type="ORF">GCM10009838_57860</name>
</gene>